<evidence type="ECO:0000313" key="2">
    <source>
        <dbReference type="Proteomes" id="UP000027120"/>
    </source>
</evidence>
<reference evidence="1 2" key="1">
    <citation type="submission" date="2014-04" db="EMBL/GenBank/DDBJ databases">
        <authorList>
            <consortium name="International Citrus Genome Consortium"/>
            <person name="Gmitter F."/>
            <person name="Chen C."/>
            <person name="Farmerie W."/>
            <person name="Harkins T."/>
            <person name="Desany B."/>
            <person name="Mohiuddin M."/>
            <person name="Kodira C."/>
            <person name="Borodovsky M."/>
            <person name="Lomsadze A."/>
            <person name="Burns P."/>
            <person name="Jenkins J."/>
            <person name="Prochnik S."/>
            <person name="Shu S."/>
            <person name="Chapman J."/>
            <person name="Pitluck S."/>
            <person name="Schmutz J."/>
            <person name="Rokhsar D."/>
        </authorList>
    </citation>
    <scope>NUCLEOTIDE SEQUENCE</scope>
</reference>
<keyword evidence="2" id="KW-1185">Reference proteome</keyword>
<sequence length="111" mass="12348">MVGNCEICASGSQITYLPFHSCSGQVFLFIGALARSLVQLGNWKLVTVCGGSNNNLKLNCKVTNYMNCFLNLRHTSFLIVKSFCFVRVIADRILRIAGLNINLYPIHDFAD</sequence>
<organism evidence="1 2">
    <name type="scientific">Citrus sinensis</name>
    <name type="common">Sweet orange</name>
    <name type="synonym">Citrus aurantium var. sinensis</name>
    <dbReference type="NCBI Taxonomy" id="2711"/>
    <lineage>
        <taxon>Eukaryota</taxon>
        <taxon>Viridiplantae</taxon>
        <taxon>Streptophyta</taxon>
        <taxon>Embryophyta</taxon>
        <taxon>Tracheophyta</taxon>
        <taxon>Spermatophyta</taxon>
        <taxon>Magnoliopsida</taxon>
        <taxon>eudicotyledons</taxon>
        <taxon>Gunneridae</taxon>
        <taxon>Pentapetalae</taxon>
        <taxon>rosids</taxon>
        <taxon>malvids</taxon>
        <taxon>Sapindales</taxon>
        <taxon>Rutaceae</taxon>
        <taxon>Aurantioideae</taxon>
        <taxon>Citrus</taxon>
    </lineage>
</organism>
<accession>A0A067GWV5</accession>
<dbReference type="EMBL" id="KK784875">
    <property type="protein sequence ID" value="KDO83160.1"/>
    <property type="molecule type" value="Genomic_DNA"/>
</dbReference>
<dbReference type="AlphaFoldDB" id="A0A067GWV5"/>
<protein>
    <submittedName>
        <fullName evidence="1">Uncharacterized protein</fullName>
    </submittedName>
</protein>
<name>A0A067GWV5_CITSI</name>
<gene>
    <name evidence="1" type="ORF">CISIN_1g043058mg</name>
</gene>
<proteinExistence type="predicted"/>
<evidence type="ECO:0000313" key="1">
    <source>
        <dbReference type="EMBL" id="KDO83160.1"/>
    </source>
</evidence>
<dbReference type="Proteomes" id="UP000027120">
    <property type="component" value="Unassembled WGS sequence"/>
</dbReference>